<organism evidence="1 2">
    <name type="scientific">Hymenobacter tibetensis</name>
    <dbReference type="NCBI Taxonomy" id="497967"/>
    <lineage>
        <taxon>Bacteria</taxon>
        <taxon>Pseudomonadati</taxon>
        <taxon>Bacteroidota</taxon>
        <taxon>Cytophagia</taxon>
        <taxon>Cytophagales</taxon>
        <taxon>Hymenobacteraceae</taxon>
        <taxon>Hymenobacter</taxon>
    </lineage>
</organism>
<evidence type="ECO:0000313" key="1">
    <source>
        <dbReference type="EMBL" id="UOG76520.1"/>
    </source>
</evidence>
<sequence length="191" mass="21791">MNFEYSEAINPYLEEAKFDQAIQFAKSKLAAVPASPFHSVLDKSMLSLADGLCSWIDDFYNAIASNSSIQALYFELTEFDINTEVWSIEGFAYAQDGGLEDPEWLTDIAEDWIATPAFVITGYEELQQAFEEDADDEEEAKDWCEQLVIAQYMQLVYIAHQRARTQNLPWAKISVYYTEHGYDFILRSAGS</sequence>
<gene>
    <name evidence="1" type="ORF">MTX78_07945</name>
</gene>
<dbReference type="Proteomes" id="UP000831113">
    <property type="component" value="Chromosome"/>
</dbReference>
<keyword evidence="2" id="KW-1185">Reference proteome</keyword>
<protein>
    <recommendedName>
        <fullName evidence="3">DUF5063 domain-containing protein</fullName>
    </recommendedName>
</protein>
<accession>A0ABY4D287</accession>
<dbReference type="EMBL" id="CP094669">
    <property type="protein sequence ID" value="UOG76520.1"/>
    <property type="molecule type" value="Genomic_DNA"/>
</dbReference>
<dbReference type="RefSeq" id="WP_243801499.1">
    <property type="nucleotide sequence ID" value="NZ_CP094669.1"/>
</dbReference>
<proteinExistence type="predicted"/>
<evidence type="ECO:0000313" key="2">
    <source>
        <dbReference type="Proteomes" id="UP000831113"/>
    </source>
</evidence>
<reference evidence="1 2" key="1">
    <citation type="submission" date="2022-03" db="EMBL/GenBank/DDBJ databases">
        <title>Hymenobactersp. isolated from the air.</title>
        <authorList>
            <person name="Won M."/>
            <person name="Kwon S.-W."/>
        </authorList>
    </citation>
    <scope>NUCLEOTIDE SEQUENCE [LARGE SCALE GENOMIC DNA]</scope>
    <source>
        <strain evidence="1 2">KACC 21982</strain>
    </source>
</reference>
<evidence type="ECO:0008006" key="3">
    <source>
        <dbReference type="Google" id="ProtNLM"/>
    </source>
</evidence>
<name>A0ABY4D287_9BACT</name>